<evidence type="ECO:0000256" key="3">
    <source>
        <dbReference type="SAM" id="Coils"/>
    </source>
</evidence>
<evidence type="ECO:0000313" key="6">
    <source>
        <dbReference type="Proteomes" id="UP000515163"/>
    </source>
</evidence>
<proteinExistence type="predicted"/>
<evidence type="ECO:0000256" key="1">
    <source>
        <dbReference type="ARBA" id="ARBA00023054"/>
    </source>
</evidence>
<evidence type="ECO:0000313" key="9">
    <source>
        <dbReference type="RefSeq" id="XP_031572424.1"/>
    </source>
</evidence>
<name>A0A6P8IZ33_ACTTE</name>
<evidence type="ECO:0000313" key="10">
    <source>
        <dbReference type="RefSeq" id="XP_031572431.1"/>
    </source>
</evidence>
<keyword evidence="1 3" id="KW-0175">Coiled coil</keyword>
<dbReference type="RefSeq" id="XP_031572431.1">
    <property type="nucleotide sequence ID" value="XM_031716571.1"/>
</dbReference>
<dbReference type="RefSeq" id="XP_031572424.1">
    <property type="nucleotide sequence ID" value="XM_031716564.1"/>
</dbReference>
<evidence type="ECO:0000313" key="7">
    <source>
        <dbReference type="RefSeq" id="XP_031572411.1"/>
    </source>
</evidence>
<dbReference type="PANTHER" id="PTHR46292:SF1">
    <property type="entry name" value="COILED-COIL DOMAIN-CONTAINING PROTEIN 102A"/>
    <property type="match status" value="1"/>
</dbReference>
<feature type="compositionally biased region" description="Basic and acidic residues" evidence="4">
    <location>
        <begin position="25"/>
        <end position="36"/>
    </location>
</feature>
<dbReference type="RefSeq" id="XP_031572439.1">
    <property type="nucleotide sequence ID" value="XM_031716579.1"/>
</dbReference>
<evidence type="ECO:0000256" key="2">
    <source>
        <dbReference type="ARBA" id="ARBA00040149"/>
    </source>
</evidence>
<dbReference type="Pfam" id="PF01576">
    <property type="entry name" value="Myosin_tail_1"/>
    <property type="match status" value="1"/>
</dbReference>
<feature type="region of interest" description="Disordered" evidence="4">
    <location>
        <begin position="1"/>
        <end position="36"/>
    </location>
</feature>
<reference evidence="7 8" key="1">
    <citation type="submission" date="2025-04" db="UniProtKB">
        <authorList>
            <consortium name="RefSeq"/>
        </authorList>
    </citation>
    <scope>IDENTIFICATION</scope>
    <source>
        <tissue evidence="7 8">Tentacle</tissue>
    </source>
</reference>
<feature type="region of interest" description="Disordered" evidence="4">
    <location>
        <begin position="178"/>
        <end position="198"/>
    </location>
</feature>
<gene>
    <name evidence="7 8 9 10 11" type="primary">LOC116306479</name>
</gene>
<dbReference type="Proteomes" id="UP000515163">
    <property type="component" value="Unplaced"/>
</dbReference>
<feature type="compositionally biased region" description="Basic and acidic residues" evidence="4">
    <location>
        <begin position="440"/>
        <end position="450"/>
    </location>
</feature>
<feature type="coiled-coil region" evidence="3">
    <location>
        <begin position="207"/>
        <end position="269"/>
    </location>
</feature>
<dbReference type="OrthoDB" id="5984396at2759"/>
<keyword evidence="6" id="KW-1185">Reference proteome</keyword>
<evidence type="ECO:0000313" key="8">
    <source>
        <dbReference type="RefSeq" id="XP_031572417.1"/>
    </source>
</evidence>
<feature type="coiled-coil region" evidence="3">
    <location>
        <begin position="63"/>
        <end position="130"/>
    </location>
</feature>
<accession>A0A6P8IZ33</accession>
<dbReference type="RefSeq" id="XP_031572417.1">
    <property type="nucleotide sequence ID" value="XM_031716557.1"/>
</dbReference>
<dbReference type="KEGG" id="aten:116306479"/>
<feature type="compositionally biased region" description="Polar residues" evidence="4">
    <location>
        <begin position="452"/>
        <end position="474"/>
    </location>
</feature>
<organism evidence="6 11">
    <name type="scientific">Actinia tenebrosa</name>
    <name type="common">Australian red waratah sea anemone</name>
    <dbReference type="NCBI Taxonomy" id="6105"/>
    <lineage>
        <taxon>Eukaryota</taxon>
        <taxon>Metazoa</taxon>
        <taxon>Cnidaria</taxon>
        <taxon>Anthozoa</taxon>
        <taxon>Hexacorallia</taxon>
        <taxon>Actiniaria</taxon>
        <taxon>Actiniidae</taxon>
        <taxon>Actinia</taxon>
    </lineage>
</organism>
<dbReference type="AlphaFoldDB" id="A0A6P8IZ33"/>
<evidence type="ECO:0000313" key="11">
    <source>
        <dbReference type="RefSeq" id="XP_031572439.1"/>
    </source>
</evidence>
<dbReference type="GO" id="GO:0016459">
    <property type="term" value="C:myosin complex"/>
    <property type="evidence" value="ECO:0007669"/>
    <property type="project" value="InterPro"/>
</dbReference>
<protein>
    <recommendedName>
        <fullName evidence="2">Coiled-coil domain-containing protein 102A</fullName>
    </recommendedName>
</protein>
<feature type="region of interest" description="Disordered" evidence="4">
    <location>
        <begin position="424"/>
        <end position="493"/>
    </location>
</feature>
<dbReference type="Gene3D" id="6.10.250.2420">
    <property type="match status" value="1"/>
</dbReference>
<feature type="domain" description="Myosin tail" evidence="5">
    <location>
        <begin position="250"/>
        <end position="463"/>
    </location>
</feature>
<dbReference type="PANTHER" id="PTHR46292">
    <property type="entry name" value="COILED-COIL DOMAIN-CONTAINING PROTEIN 102A"/>
    <property type="match status" value="1"/>
</dbReference>
<evidence type="ECO:0000259" key="5">
    <source>
        <dbReference type="Pfam" id="PF01576"/>
    </source>
</evidence>
<evidence type="ECO:0000256" key="4">
    <source>
        <dbReference type="SAM" id="MobiDB-lite"/>
    </source>
</evidence>
<feature type="unsure residue" description="I or L" evidence="11">
    <location>
        <position position="410"/>
    </location>
</feature>
<dbReference type="RefSeq" id="XP_031572411.1">
    <property type="nucleotide sequence ID" value="XM_031716551.1"/>
</dbReference>
<sequence length="493" mass="58086">MSDDSVTLDILQPPKYPSSEDFDSRDELRERELEEARARASQMEKTMRWWSDCTANWREKWGKVRAERNKAREENRQLKLKLESAAKEISSLRREKQDLNDGRIRLEREIDKLEKELRKDRRAIPSARVEPSLKGQNEDDLNINVYGRTVPKPGSEQQFVRQILEKNDYYDEEELDYAFPEDERRRPSSSKIRGQNYELDDNNNHEIRILKRKLEEMERLLSDERSSKSNLMEEIDCLQSDLTSLKSINEDLKSNKAGTESELARMKNRYHKDVNGLNADSEEVYSSSVNAKKLKEMRAEIERLQTDNSLEWSKREKLETEKAALERENKKLKNQVEDLESLLNHKTARASKIMDTDLKQLQTQVEEKSAELVDLRYAYNKIKKQFQEKTAELEHSNKRVEQHDIEVKKLRMRVEELKLELAKAEDEIDSQSNQARKIQRSLDEQTERAESLQVQVQHLTSRLRTSNISSNNTRKYSRKSPVHISTDDDSDLD</sequence>
<dbReference type="InterPro" id="IPR002928">
    <property type="entry name" value="Myosin_tail"/>
</dbReference>